<keyword evidence="2" id="KW-1185">Reference proteome</keyword>
<gene>
    <name evidence="1" type="ORF">AVEN_16586_1</name>
</gene>
<dbReference type="AlphaFoldDB" id="A0A4Y2JQ88"/>
<protein>
    <submittedName>
        <fullName evidence="1">Uncharacterized protein</fullName>
    </submittedName>
</protein>
<name>A0A4Y2JQ88_ARAVE</name>
<comment type="caution">
    <text evidence="1">The sequence shown here is derived from an EMBL/GenBank/DDBJ whole genome shotgun (WGS) entry which is preliminary data.</text>
</comment>
<organism evidence="1 2">
    <name type="scientific">Araneus ventricosus</name>
    <name type="common">Orbweaver spider</name>
    <name type="synonym">Epeira ventricosa</name>
    <dbReference type="NCBI Taxonomy" id="182803"/>
    <lineage>
        <taxon>Eukaryota</taxon>
        <taxon>Metazoa</taxon>
        <taxon>Ecdysozoa</taxon>
        <taxon>Arthropoda</taxon>
        <taxon>Chelicerata</taxon>
        <taxon>Arachnida</taxon>
        <taxon>Araneae</taxon>
        <taxon>Araneomorphae</taxon>
        <taxon>Entelegynae</taxon>
        <taxon>Araneoidea</taxon>
        <taxon>Araneidae</taxon>
        <taxon>Araneus</taxon>
    </lineage>
</organism>
<dbReference type="EMBL" id="BGPR01003760">
    <property type="protein sequence ID" value="GBM92077.1"/>
    <property type="molecule type" value="Genomic_DNA"/>
</dbReference>
<proteinExistence type="predicted"/>
<dbReference type="Proteomes" id="UP000499080">
    <property type="component" value="Unassembled WGS sequence"/>
</dbReference>
<sequence>MESIAPFKKGGITSSSLPKLAPDILSSIYSSIANNFKVMISSSQFTCQKGGNFQVLECGKTMYNCLHTGCFGADFVILYRGKMKTTPKMVFLHLNFHNILVEGSPHLDSWYLYHSSPTRKEGILTSQNRENDV</sequence>
<evidence type="ECO:0000313" key="1">
    <source>
        <dbReference type="EMBL" id="GBM92077.1"/>
    </source>
</evidence>
<evidence type="ECO:0000313" key="2">
    <source>
        <dbReference type="Proteomes" id="UP000499080"/>
    </source>
</evidence>
<accession>A0A4Y2JQ88</accession>
<reference evidence="1 2" key="1">
    <citation type="journal article" date="2019" name="Sci. Rep.">
        <title>Orb-weaving spider Araneus ventricosus genome elucidates the spidroin gene catalogue.</title>
        <authorList>
            <person name="Kono N."/>
            <person name="Nakamura H."/>
            <person name="Ohtoshi R."/>
            <person name="Moran D.A.P."/>
            <person name="Shinohara A."/>
            <person name="Yoshida Y."/>
            <person name="Fujiwara M."/>
            <person name="Mori M."/>
            <person name="Tomita M."/>
            <person name="Arakawa K."/>
        </authorList>
    </citation>
    <scope>NUCLEOTIDE SEQUENCE [LARGE SCALE GENOMIC DNA]</scope>
</reference>